<evidence type="ECO:0000313" key="1">
    <source>
        <dbReference type="EMBL" id="MCY7007228.1"/>
    </source>
</evidence>
<dbReference type="Proteomes" id="UP001062738">
    <property type="component" value="Unassembled WGS sequence"/>
</dbReference>
<name>A0ABT4DF55_FUSSI</name>
<reference evidence="1" key="1">
    <citation type="submission" date="2022-09" db="EMBL/GenBank/DDBJ databases">
        <authorList>
            <person name="Zoaiter M."/>
        </authorList>
    </citation>
    <scope>NUCLEOTIDE SEQUENCE</scope>
    <source>
        <strain evidence="1">DSM 19848</strain>
    </source>
</reference>
<dbReference type="RefSeq" id="WP_265151390.1">
    <property type="nucleotide sequence ID" value="NZ_JAOXXL010000002.1"/>
</dbReference>
<accession>A0ABT4DF55</accession>
<proteinExistence type="predicted"/>
<comment type="caution">
    <text evidence="1">The sequence shown here is derived from an EMBL/GenBank/DDBJ whole genome shotgun (WGS) entry which is preliminary data.</text>
</comment>
<dbReference type="EMBL" id="JAOXXL010000002">
    <property type="protein sequence ID" value="MCY7007228.1"/>
    <property type="molecule type" value="Genomic_DNA"/>
</dbReference>
<evidence type="ECO:0000313" key="2">
    <source>
        <dbReference type="Proteomes" id="UP001062738"/>
    </source>
</evidence>
<keyword evidence="2" id="KW-1185">Reference proteome</keyword>
<sequence length="97" mass="11120">MHDGCSGKFDDGMQVLAKLRMMGFSKQDMPFPMTFTCKECGEEITMTTFEYECPHCSMIYAVTPCHAFDMENILITEKTKRINSCFLQKSILISKLN</sequence>
<gene>
    <name evidence="1" type="ORF">OCK72_01025</name>
</gene>
<protein>
    <submittedName>
        <fullName evidence="1">Hydrogenase maturation nickel metallochaperone HypA</fullName>
    </submittedName>
</protein>
<organism evidence="1 2">
    <name type="scientific">Fusobacterium simiae</name>
    <dbReference type="NCBI Taxonomy" id="855"/>
    <lineage>
        <taxon>Bacteria</taxon>
        <taxon>Fusobacteriati</taxon>
        <taxon>Fusobacteriota</taxon>
        <taxon>Fusobacteriia</taxon>
        <taxon>Fusobacteriales</taxon>
        <taxon>Fusobacteriaceae</taxon>
        <taxon>Fusobacterium</taxon>
    </lineage>
</organism>